<reference evidence="3" key="1">
    <citation type="submission" date="2019-09" db="EMBL/GenBank/DDBJ databases">
        <title>Characterisation of the sponge microbiome using genome-centric metagenomics.</title>
        <authorList>
            <person name="Engelberts J.P."/>
            <person name="Robbins S.J."/>
            <person name="De Goeij J.M."/>
            <person name="Aranda M."/>
            <person name="Bell S.C."/>
            <person name="Webster N.S."/>
        </authorList>
    </citation>
    <scope>NUCLEOTIDE SEQUENCE</scope>
    <source>
        <strain evidence="3">SB0661_bin_32</strain>
    </source>
</reference>
<keyword evidence="2" id="KW-0812">Transmembrane</keyword>
<sequence length="126" mass="13658">MVSATVRDIAIILVALEILIMNGLLVVLIWQVWRLVKMIRAEMRPVIRDSQETVGTVKGSAEFVSTSFISPLISASGRLAGIVRSIQVIRSELKSSMGEMTPARRRSRAADTDSPQEAADSPPPAA</sequence>
<keyword evidence="2" id="KW-0472">Membrane</keyword>
<dbReference type="AlphaFoldDB" id="A0A6B1D199"/>
<dbReference type="EMBL" id="VXMH01000001">
    <property type="protein sequence ID" value="MYC93349.1"/>
    <property type="molecule type" value="Genomic_DNA"/>
</dbReference>
<name>A0A6B1D199_9CHLR</name>
<organism evidence="3">
    <name type="scientific">Caldilineaceae bacterium SB0661_bin_32</name>
    <dbReference type="NCBI Taxonomy" id="2605255"/>
    <lineage>
        <taxon>Bacteria</taxon>
        <taxon>Bacillati</taxon>
        <taxon>Chloroflexota</taxon>
        <taxon>Caldilineae</taxon>
        <taxon>Caldilineales</taxon>
        <taxon>Caldilineaceae</taxon>
    </lineage>
</organism>
<evidence type="ECO:0000313" key="3">
    <source>
        <dbReference type="EMBL" id="MYC93349.1"/>
    </source>
</evidence>
<proteinExistence type="predicted"/>
<evidence type="ECO:0000256" key="2">
    <source>
        <dbReference type="SAM" id="Phobius"/>
    </source>
</evidence>
<feature type="region of interest" description="Disordered" evidence="1">
    <location>
        <begin position="96"/>
        <end position="126"/>
    </location>
</feature>
<evidence type="ECO:0008006" key="4">
    <source>
        <dbReference type="Google" id="ProtNLM"/>
    </source>
</evidence>
<keyword evidence="2" id="KW-1133">Transmembrane helix</keyword>
<accession>A0A6B1D199</accession>
<gene>
    <name evidence="3" type="ORF">F4X14_00115</name>
</gene>
<evidence type="ECO:0000256" key="1">
    <source>
        <dbReference type="SAM" id="MobiDB-lite"/>
    </source>
</evidence>
<feature type="transmembrane region" description="Helical" evidence="2">
    <location>
        <begin position="12"/>
        <end position="33"/>
    </location>
</feature>
<comment type="caution">
    <text evidence="3">The sequence shown here is derived from an EMBL/GenBank/DDBJ whole genome shotgun (WGS) entry which is preliminary data.</text>
</comment>
<protein>
    <recommendedName>
        <fullName evidence="4">DUF948 domain-containing protein</fullName>
    </recommendedName>
</protein>